<reference evidence="1" key="1">
    <citation type="submission" date="2018-04" db="EMBL/GenBank/DDBJ databases">
        <title>Whole genome sequencing of Hypsizygus marmoreus.</title>
        <authorList>
            <person name="Choi I.-G."/>
            <person name="Min B."/>
            <person name="Kim J.-G."/>
            <person name="Kim S."/>
            <person name="Oh Y.-L."/>
            <person name="Kong W.-S."/>
            <person name="Park H."/>
            <person name="Jeong J."/>
            <person name="Song E.-S."/>
        </authorList>
    </citation>
    <scope>NUCLEOTIDE SEQUENCE [LARGE SCALE GENOMIC DNA]</scope>
    <source>
        <strain evidence="1">51987-8</strain>
    </source>
</reference>
<comment type="caution">
    <text evidence="1">The sequence shown here is derived from an EMBL/GenBank/DDBJ whole genome shotgun (WGS) entry which is preliminary data.</text>
</comment>
<dbReference type="EMBL" id="LUEZ02000058">
    <property type="protein sequence ID" value="RDB20681.1"/>
    <property type="molecule type" value="Genomic_DNA"/>
</dbReference>
<dbReference type="Proteomes" id="UP000076154">
    <property type="component" value="Unassembled WGS sequence"/>
</dbReference>
<sequence>MLIYGPKLPTLPELGIRCFCSFFLLLPWAGLLDSAQIRIVVKASHTRPIPSLRLLEASAEHLDYDSGPGDYGRRYPSGIRTVESNAIPFLATAGVTPARYEHQLTSTSQPSSRVPNYYLISKDNQYGTCNLIELRSDSCQLKNLFIA</sequence>
<name>A0A369JEW0_HYPMA</name>
<dbReference type="InParanoid" id="A0A369JEW0"/>
<organism evidence="1 2">
    <name type="scientific">Hypsizygus marmoreus</name>
    <name type="common">White beech mushroom</name>
    <name type="synonym">Agaricus marmoreus</name>
    <dbReference type="NCBI Taxonomy" id="39966"/>
    <lineage>
        <taxon>Eukaryota</taxon>
        <taxon>Fungi</taxon>
        <taxon>Dikarya</taxon>
        <taxon>Basidiomycota</taxon>
        <taxon>Agaricomycotina</taxon>
        <taxon>Agaricomycetes</taxon>
        <taxon>Agaricomycetidae</taxon>
        <taxon>Agaricales</taxon>
        <taxon>Tricholomatineae</taxon>
        <taxon>Lyophyllaceae</taxon>
        <taxon>Hypsizygus</taxon>
    </lineage>
</organism>
<accession>A0A369JEW0</accession>
<proteinExistence type="predicted"/>
<dbReference type="AlphaFoldDB" id="A0A369JEW0"/>
<protein>
    <submittedName>
        <fullName evidence="1">Uncharacterized protein</fullName>
    </submittedName>
</protein>
<evidence type="ECO:0000313" key="2">
    <source>
        <dbReference type="Proteomes" id="UP000076154"/>
    </source>
</evidence>
<evidence type="ECO:0000313" key="1">
    <source>
        <dbReference type="EMBL" id="RDB20681.1"/>
    </source>
</evidence>
<gene>
    <name evidence="1" type="ORF">Hypma_012123</name>
</gene>
<keyword evidence="2" id="KW-1185">Reference proteome</keyword>